<comment type="caution">
    <text evidence="1">The sequence shown here is derived from an EMBL/GenBank/DDBJ whole genome shotgun (WGS) entry which is preliminary data.</text>
</comment>
<sequence>MLKTLNNEHNCLAVAKNKEVTSSWIGKRFEALIKENPQMNIQVLHSVVLRACGVSVPDHTFIGLKGVHGHALAVFKKETWKIIYSYGRNSKNEVHITCVDVDGEQTLLFLFPLSFPLTEG</sequence>
<evidence type="ECO:0000313" key="1">
    <source>
        <dbReference type="EMBL" id="KAK0590050.1"/>
    </source>
</evidence>
<dbReference type="EMBL" id="JAUESC010000381">
    <property type="protein sequence ID" value="KAK0590050.1"/>
    <property type="molecule type" value="Genomic_DNA"/>
</dbReference>
<name>A0AA39VR59_ACESA</name>
<dbReference type="AlphaFoldDB" id="A0AA39VR59"/>
<keyword evidence="2" id="KW-1185">Reference proteome</keyword>
<reference evidence="1" key="1">
    <citation type="journal article" date="2022" name="Plant J.">
        <title>Strategies of tolerance reflected in two North American maple genomes.</title>
        <authorList>
            <person name="McEvoy S.L."/>
            <person name="Sezen U.U."/>
            <person name="Trouern-Trend A."/>
            <person name="McMahon S.M."/>
            <person name="Schaberg P.G."/>
            <person name="Yang J."/>
            <person name="Wegrzyn J.L."/>
            <person name="Swenson N.G."/>
        </authorList>
    </citation>
    <scope>NUCLEOTIDE SEQUENCE</scope>
    <source>
        <strain evidence="1">NS2018</strain>
    </source>
</reference>
<reference evidence="1" key="2">
    <citation type="submission" date="2023-06" db="EMBL/GenBank/DDBJ databases">
        <authorList>
            <person name="Swenson N.G."/>
            <person name="Wegrzyn J.L."/>
            <person name="Mcevoy S.L."/>
        </authorList>
    </citation>
    <scope>NUCLEOTIDE SEQUENCE</scope>
    <source>
        <strain evidence="1">NS2018</strain>
        <tissue evidence="1">Leaf</tissue>
    </source>
</reference>
<gene>
    <name evidence="1" type="ORF">LWI29_022158</name>
</gene>
<evidence type="ECO:0000313" key="2">
    <source>
        <dbReference type="Proteomes" id="UP001168877"/>
    </source>
</evidence>
<accession>A0AA39VR59</accession>
<organism evidence="1 2">
    <name type="scientific">Acer saccharum</name>
    <name type="common">Sugar maple</name>
    <dbReference type="NCBI Taxonomy" id="4024"/>
    <lineage>
        <taxon>Eukaryota</taxon>
        <taxon>Viridiplantae</taxon>
        <taxon>Streptophyta</taxon>
        <taxon>Embryophyta</taxon>
        <taxon>Tracheophyta</taxon>
        <taxon>Spermatophyta</taxon>
        <taxon>Magnoliopsida</taxon>
        <taxon>eudicotyledons</taxon>
        <taxon>Gunneridae</taxon>
        <taxon>Pentapetalae</taxon>
        <taxon>rosids</taxon>
        <taxon>malvids</taxon>
        <taxon>Sapindales</taxon>
        <taxon>Sapindaceae</taxon>
        <taxon>Hippocastanoideae</taxon>
        <taxon>Acereae</taxon>
        <taxon>Acer</taxon>
    </lineage>
</organism>
<dbReference type="Proteomes" id="UP001168877">
    <property type="component" value="Unassembled WGS sequence"/>
</dbReference>
<proteinExistence type="predicted"/>
<protein>
    <submittedName>
        <fullName evidence="1">Uncharacterized protein</fullName>
    </submittedName>
</protein>